<gene>
    <name evidence="1" type="ORF">RFI_34610</name>
</gene>
<evidence type="ECO:0000313" key="1">
    <source>
        <dbReference type="EMBL" id="ETO02803.1"/>
    </source>
</evidence>
<sequence length="142" mass="17097">KYDEQNKSFHYRKLPICPDLKDFAFYSFVTKHVYKYSMKDKTWNQCKITLPMEIYASFAVLSNDDVNVHVIGGLNAKNNMQKMHVSVNAEELFEKSELLKMIKMYRRMMELKNEITKMKLERPYIIPIEKQRMNEDEKENKE</sequence>
<dbReference type="Proteomes" id="UP000023152">
    <property type="component" value="Unassembled WGS sequence"/>
</dbReference>
<dbReference type="EMBL" id="ASPP01034872">
    <property type="protein sequence ID" value="ETO02803.1"/>
    <property type="molecule type" value="Genomic_DNA"/>
</dbReference>
<keyword evidence="2" id="KW-1185">Reference proteome</keyword>
<name>X6LLI9_RETFI</name>
<accession>X6LLI9</accession>
<feature type="non-terminal residue" evidence="1">
    <location>
        <position position="142"/>
    </location>
</feature>
<dbReference type="AlphaFoldDB" id="X6LLI9"/>
<feature type="non-terminal residue" evidence="1">
    <location>
        <position position="1"/>
    </location>
</feature>
<protein>
    <submittedName>
        <fullName evidence="1">Uncharacterized protein</fullName>
    </submittedName>
</protein>
<evidence type="ECO:0000313" key="2">
    <source>
        <dbReference type="Proteomes" id="UP000023152"/>
    </source>
</evidence>
<proteinExistence type="predicted"/>
<comment type="caution">
    <text evidence="1">The sequence shown here is derived from an EMBL/GenBank/DDBJ whole genome shotgun (WGS) entry which is preliminary data.</text>
</comment>
<reference evidence="1 2" key="1">
    <citation type="journal article" date="2013" name="Curr. Biol.">
        <title>The Genome of the Foraminiferan Reticulomyxa filosa.</title>
        <authorList>
            <person name="Glockner G."/>
            <person name="Hulsmann N."/>
            <person name="Schleicher M."/>
            <person name="Noegel A.A."/>
            <person name="Eichinger L."/>
            <person name="Gallinger C."/>
            <person name="Pawlowski J."/>
            <person name="Sierra R."/>
            <person name="Euteneuer U."/>
            <person name="Pillet L."/>
            <person name="Moustafa A."/>
            <person name="Platzer M."/>
            <person name="Groth M."/>
            <person name="Szafranski K."/>
            <person name="Schliwa M."/>
        </authorList>
    </citation>
    <scope>NUCLEOTIDE SEQUENCE [LARGE SCALE GENOMIC DNA]</scope>
</reference>
<organism evidence="1 2">
    <name type="scientific">Reticulomyxa filosa</name>
    <dbReference type="NCBI Taxonomy" id="46433"/>
    <lineage>
        <taxon>Eukaryota</taxon>
        <taxon>Sar</taxon>
        <taxon>Rhizaria</taxon>
        <taxon>Retaria</taxon>
        <taxon>Foraminifera</taxon>
        <taxon>Monothalamids</taxon>
        <taxon>Reticulomyxidae</taxon>
        <taxon>Reticulomyxa</taxon>
    </lineage>
</organism>